<dbReference type="AlphaFoldDB" id="A0A174Z5Y4"/>
<name>A0A174Z5Y4_9FIRM</name>
<dbReference type="RefSeq" id="WP_055216847.1">
    <property type="nucleotide sequence ID" value="NZ_CZBU01000009.1"/>
</dbReference>
<evidence type="ECO:0000313" key="2">
    <source>
        <dbReference type="EMBL" id="CUQ79351.1"/>
    </source>
</evidence>
<protein>
    <submittedName>
        <fullName evidence="2">Uncharacterized protein</fullName>
    </submittedName>
</protein>
<accession>A0A174Z5Y4</accession>
<dbReference type="Proteomes" id="UP000095621">
    <property type="component" value="Unassembled WGS sequence"/>
</dbReference>
<dbReference type="EMBL" id="CZBU01000009">
    <property type="protein sequence ID" value="CUQ79351.1"/>
    <property type="molecule type" value="Genomic_DNA"/>
</dbReference>
<reference evidence="2 3" key="1">
    <citation type="submission" date="2015-09" db="EMBL/GenBank/DDBJ databases">
        <authorList>
            <consortium name="Pathogen Informatics"/>
        </authorList>
    </citation>
    <scope>NUCLEOTIDE SEQUENCE [LARGE SCALE GENOMIC DNA]</scope>
    <source>
        <strain evidence="2 3">2789STDY5834875</strain>
    </source>
</reference>
<feature type="chain" id="PRO_5008038530" evidence="1">
    <location>
        <begin position="18"/>
        <end position="114"/>
    </location>
</feature>
<gene>
    <name evidence="2" type="ORF">ERS852490_03017</name>
</gene>
<proteinExistence type="predicted"/>
<evidence type="ECO:0000256" key="1">
    <source>
        <dbReference type="SAM" id="SignalP"/>
    </source>
</evidence>
<keyword evidence="1" id="KW-0732">Signal</keyword>
<organism evidence="2 3">
    <name type="scientific">Lachnospira eligens</name>
    <dbReference type="NCBI Taxonomy" id="39485"/>
    <lineage>
        <taxon>Bacteria</taxon>
        <taxon>Bacillati</taxon>
        <taxon>Bacillota</taxon>
        <taxon>Clostridia</taxon>
        <taxon>Lachnospirales</taxon>
        <taxon>Lachnospiraceae</taxon>
        <taxon>Lachnospira</taxon>
    </lineage>
</organism>
<feature type="signal peptide" evidence="1">
    <location>
        <begin position="1"/>
        <end position="17"/>
    </location>
</feature>
<evidence type="ECO:0000313" key="3">
    <source>
        <dbReference type="Proteomes" id="UP000095621"/>
    </source>
</evidence>
<sequence length="114" mass="12072">MYVAMVLTVMFALPTFAAGYSPVSGSAGDTSFSGQVYINWNGAGAYLETTADADLSVSGKAKDEYGNYKAFGASASQTTYVGSHRDGVYTYANATFTVDSNDGGYNRVYANYLD</sequence>